<gene>
    <name evidence="2" type="ORF">GSCOC_T00034856001</name>
</gene>
<evidence type="ECO:0000256" key="1">
    <source>
        <dbReference type="SAM" id="MobiDB-lite"/>
    </source>
</evidence>
<proteinExistence type="predicted"/>
<dbReference type="Proteomes" id="UP000295252">
    <property type="component" value="Chromosome II"/>
</dbReference>
<dbReference type="InParanoid" id="A0A068U0Y9"/>
<feature type="region of interest" description="Disordered" evidence="1">
    <location>
        <begin position="32"/>
        <end position="66"/>
    </location>
</feature>
<accession>A0A068U0Y9</accession>
<dbReference type="Gramene" id="CDP01268">
    <property type="protein sequence ID" value="CDP01268"/>
    <property type="gene ID" value="GSCOC_T00034856001"/>
</dbReference>
<keyword evidence="3" id="KW-1185">Reference proteome</keyword>
<dbReference type="EMBL" id="HG739090">
    <property type="protein sequence ID" value="CDP01268.1"/>
    <property type="molecule type" value="Genomic_DNA"/>
</dbReference>
<evidence type="ECO:0000313" key="3">
    <source>
        <dbReference type="Proteomes" id="UP000295252"/>
    </source>
</evidence>
<feature type="compositionally biased region" description="Basic and acidic residues" evidence="1">
    <location>
        <begin position="41"/>
        <end position="51"/>
    </location>
</feature>
<name>A0A068U0Y9_COFCA</name>
<dbReference type="AlphaFoldDB" id="A0A068U0Y9"/>
<sequence>MNNAFYNFENYCAITVNLLVARYNYNQFAPIPGAVVPHQNTHREREREGKRKERKTKTSHTQEAGSGYLWRVTPRLMLSLPEQSTSSVTGQN</sequence>
<protein>
    <submittedName>
        <fullName evidence="2">Uncharacterized protein</fullName>
    </submittedName>
</protein>
<evidence type="ECO:0000313" key="2">
    <source>
        <dbReference type="EMBL" id="CDP01268.1"/>
    </source>
</evidence>
<organism evidence="2 3">
    <name type="scientific">Coffea canephora</name>
    <name type="common">Robusta coffee</name>
    <dbReference type="NCBI Taxonomy" id="49390"/>
    <lineage>
        <taxon>Eukaryota</taxon>
        <taxon>Viridiplantae</taxon>
        <taxon>Streptophyta</taxon>
        <taxon>Embryophyta</taxon>
        <taxon>Tracheophyta</taxon>
        <taxon>Spermatophyta</taxon>
        <taxon>Magnoliopsida</taxon>
        <taxon>eudicotyledons</taxon>
        <taxon>Gunneridae</taxon>
        <taxon>Pentapetalae</taxon>
        <taxon>asterids</taxon>
        <taxon>lamiids</taxon>
        <taxon>Gentianales</taxon>
        <taxon>Rubiaceae</taxon>
        <taxon>Ixoroideae</taxon>
        <taxon>Gardenieae complex</taxon>
        <taxon>Bertiereae - Coffeeae clade</taxon>
        <taxon>Coffeeae</taxon>
        <taxon>Coffea</taxon>
    </lineage>
</organism>
<reference evidence="3" key="1">
    <citation type="journal article" date="2014" name="Science">
        <title>The coffee genome provides insight into the convergent evolution of caffeine biosynthesis.</title>
        <authorList>
            <person name="Denoeud F."/>
            <person name="Carretero-Paulet L."/>
            <person name="Dereeper A."/>
            <person name="Droc G."/>
            <person name="Guyot R."/>
            <person name="Pietrella M."/>
            <person name="Zheng C."/>
            <person name="Alberti A."/>
            <person name="Anthony F."/>
            <person name="Aprea G."/>
            <person name="Aury J.M."/>
            <person name="Bento P."/>
            <person name="Bernard M."/>
            <person name="Bocs S."/>
            <person name="Campa C."/>
            <person name="Cenci A."/>
            <person name="Combes M.C."/>
            <person name="Crouzillat D."/>
            <person name="Da Silva C."/>
            <person name="Daddiego L."/>
            <person name="De Bellis F."/>
            <person name="Dussert S."/>
            <person name="Garsmeur O."/>
            <person name="Gayraud T."/>
            <person name="Guignon V."/>
            <person name="Jahn K."/>
            <person name="Jamilloux V."/>
            <person name="Joet T."/>
            <person name="Labadie K."/>
            <person name="Lan T."/>
            <person name="Leclercq J."/>
            <person name="Lepelley M."/>
            <person name="Leroy T."/>
            <person name="Li L.T."/>
            <person name="Librado P."/>
            <person name="Lopez L."/>
            <person name="Munoz A."/>
            <person name="Noel B."/>
            <person name="Pallavicini A."/>
            <person name="Perrotta G."/>
            <person name="Poncet V."/>
            <person name="Pot D."/>
            <person name="Priyono X."/>
            <person name="Rigoreau M."/>
            <person name="Rouard M."/>
            <person name="Rozas J."/>
            <person name="Tranchant-Dubreuil C."/>
            <person name="VanBuren R."/>
            <person name="Zhang Q."/>
            <person name="Andrade A.C."/>
            <person name="Argout X."/>
            <person name="Bertrand B."/>
            <person name="de Kochko A."/>
            <person name="Graziosi G."/>
            <person name="Henry R.J."/>
            <person name="Jayarama X."/>
            <person name="Ming R."/>
            <person name="Nagai C."/>
            <person name="Rounsley S."/>
            <person name="Sankoff D."/>
            <person name="Giuliano G."/>
            <person name="Albert V.A."/>
            <person name="Wincker P."/>
            <person name="Lashermes P."/>
        </authorList>
    </citation>
    <scope>NUCLEOTIDE SEQUENCE [LARGE SCALE GENOMIC DNA]</scope>
    <source>
        <strain evidence="3">cv. DH200-94</strain>
    </source>
</reference>